<dbReference type="InterPro" id="IPR051604">
    <property type="entry name" value="Ergot_Alk_Oxidoreductase"/>
</dbReference>
<name>A0A4Q2UQ38_9BACT</name>
<dbReference type="PANTHER" id="PTHR43162">
    <property type="match status" value="1"/>
</dbReference>
<dbReference type="SUPFAM" id="SSF51735">
    <property type="entry name" value="NAD(P)-binding Rossmann-fold domains"/>
    <property type="match status" value="1"/>
</dbReference>
<organism evidence="2 3">
    <name type="scientific">Spirosoma sordidisoli</name>
    <dbReference type="NCBI Taxonomy" id="2502893"/>
    <lineage>
        <taxon>Bacteria</taxon>
        <taxon>Pseudomonadati</taxon>
        <taxon>Bacteroidota</taxon>
        <taxon>Cytophagia</taxon>
        <taxon>Cytophagales</taxon>
        <taxon>Cytophagaceae</taxon>
        <taxon>Spirosoma</taxon>
    </lineage>
</organism>
<dbReference type="Proteomes" id="UP000290407">
    <property type="component" value="Unassembled WGS sequence"/>
</dbReference>
<evidence type="ECO:0000313" key="2">
    <source>
        <dbReference type="EMBL" id="RYC71516.1"/>
    </source>
</evidence>
<dbReference type="Gene3D" id="3.90.25.10">
    <property type="entry name" value="UDP-galactose 4-epimerase, domain 1"/>
    <property type="match status" value="1"/>
</dbReference>
<protein>
    <submittedName>
        <fullName evidence="2">NAD-dependent dehydratase</fullName>
    </submittedName>
</protein>
<proteinExistence type="predicted"/>
<dbReference type="InterPro" id="IPR036291">
    <property type="entry name" value="NAD(P)-bd_dom_sf"/>
</dbReference>
<dbReference type="Gene3D" id="3.40.50.720">
    <property type="entry name" value="NAD(P)-binding Rossmann-like Domain"/>
    <property type="match status" value="1"/>
</dbReference>
<dbReference type="Pfam" id="PF05368">
    <property type="entry name" value="NmrA"/>
    <property type="match status" value="1"/>
</dbReference>
<evidence type="ECO:0000313" key="3">
    <source>
        <dbReference type="Proteomes" id="UP000290407"/>
    </source>
</evidence>
<dbReference type="RefSeq" id="WP_077919172.1">
    <property type="nucleotide sequence ID" value="NZ_SBLB01000001.1"/>
</dbReference>
<dbReference type="InterPro" id="IPR008030">
    <property type="entry name" value="NmrA-like"/>
</dbReference>
<feature type="domain" description="NmrA-like" evidence="1">
    <location>
        <begin position="4"/>
        <end position="264"/>
    </location>
</feature>
<reference evidence="2 3" key="1">
    <citation type="submission" date="2019-01" db="EMBL/GenBank/DDBJ databases">
        <title>Spirosoma flava sp. nov., a propanil-degrading bacterium isolated from herbicide-contaminated soil.</title>
        <authorList>
            <person name="Zhang L."/>
            <person name="Jiang J.-D."/>
        </authorList>
    </citation>
    <scope>NUCLEOTIDE SEQUENCE [LARGE SCALE GENOMIC DNA]</scope>
    <source>
        <strain evidence="2 3">TY50</strain>
    </source>
</reference>
<evidence type="ECO:0000259" key="1">
    <source>
        <dbReference type="Pfam" id="PF05368"/>
    </source>
</evidence>
<keyword evidence="3" id="KW-1185">Reference proteome</keyword>
<sequence length="295" mass="31782">MHYVITGSLGHTGKPITEGLIKAGHTVTVVTSKPENAAAIEALGAQAAVGSVTDADFLKQAFARADAAYLLIPSNWGVTDWRAFQNQIGDNYIEAIKANDIRFAVLLSSIGAHLGEGAGPIDGLYDMEQKLAAVTGLNSKFLRPSYFMYNLFGMIGMVKGAGIMGSNFGDEKVVLTHTDDIAAVALQELLNLDFTGQQVRYIAGDERTGPEIARVLGEAIGKPETPWIVFSDEQNKQGMLQAGMSEEVASQYTYLGEAMRNGKLQEDFYAKKPAEYGAVKLEDFAKNEFAPAFNA</sequence>
<dbReference type="AlphaFoldDB" id="A0A4Q2UQ38"/>
<accession>A0A4Q2UQ38</accession>
<comment type="caution">
    <text evidence="2">The sequence shown here is derived from an EMBL/GenBank/DDBJ whole genome shotgun (WGS) entry which is preliminary data.</text>
</comment>
<gene>
    <name evidence="2" type="ORF">EQG79_05085</name>
</gene>
<dbReference type="EMBL" id="SBLB01000001">
    <property type="protein sequence ID" value="RYC71516.1"/>
    <property type="molecule type" value="Genomic_DNA"/>
</dbReference>
<dbReference type="PANTHER" id="PTHR43162:SF1">
    <property type="entry name" value="PRESTALK A DIFFERENTIATION PROTEIN A"/>
    <property type="match status" value="1"/>
</dbReference>